<evidence type="ECO:0000256" key="1">
    <source>
        <dbReference type="SAM" id="SignalP"/>
    </source>
</evidence>
<dbReference type="InterPro" id="IPR025649">
    <property type="entry name" value="DUF4360"/>
</dbReference>
<organism evidence="2 3">
    <name type="scientific">Pilimelia columellifera subsp. columellifera</name>
    <dbReference type="NCBI Taxonomy" id="706583"/>
    <lineage>
        <taxon>Bacteria</taxon>
        <taxon>Bacillati</taxon>
        <taxon>Actinomycetota</taxon>
        <taxon>Actinomycetes</taxon>
        <taxon>Micromonosporales</taxon>
        <taxon>Micromonosporaceae</taxon>
        <taxon>Pilimelia</taxon>
    </lineage>
</organism>
<sequence length="204" mass="20858">MPRTSTFSATGVVTAALIAAAVPLAASASATTDEINRVELVTAAGAGCPPDSVVLTPEDDQRILIGYAALALRAAAGAIGEQVSGCALTLRLKPADGYGYRITGALADLEVDLPARATGTLNVAFGHVDEAPWTGSLVRTGPESRLNTVATRGDNVARGCDVAIPDFTVTTELKLAVDPASGADATVTAPRQTLQVVWEECPPF</sequence>
<keyword evidence="1" id="KW-0732">Signal</keyword>
<gene>
    <name evidence="2" type="ORF">GCM10010201_30970</name>
</gene>
<dbReference type="Pfam" id="PF14273">
    <property type="entry name" value="DUF4360"/>
    <property type="match status" value="1"/>
</dbReference>
<proteinExistence type="predicted"/>
<dbReference type="Proteomes" id="UP001499978">
    <property type="component" value="Unassembled WGS sequence"/>
</dbReference>
<name>A0ABP6AZJ0_9ACTN</name>
<protein>
    <recommendedName>
        <fullName evidence="4">DUF4360 domain-containing protein</fullName>
    </recommendedName>
</protein>
<reference evidence="3" key="1">
    <citation type="journal article" date="2019" name="Int. J. Syst. Evol. Microbiol.">
        <title>The Global Catalogue of Microorganisms (GCM) 10K type strain sequencing project: providing services to taxonomists for standard genome sequencing and annotation.</title>
        <authorList>
            <consortium name="The Broad Institute Genomics Platform"/>
            <consortium name="The Broad Institute Genome Sequencing Center for Infectious Disease"/>
            <person name="Wu L."/>
            <person name="Ma J."/>
        </authorList>
    </citation>
    <scope>NUCLEOTIDE SEQUENCE [LARGE SCALE GENOMIC DNA]</scope>
    <source>
        <strain evidence="3">JCM 3367</strain>
    </source>
</reference>
<comment type="caution">
    <text evidence="2">The sequence shown here is derived from an EMBL/GenBank/DDBJ whole genome shotgun (WGS) entry which is preliminary data.</text>
</comment>
<feature type="chain" id="PRO_5047127140" description="DUF4360 domain-containing protein" evidence="1">
    <location>
        <begin position="29"/>
        <end position="204"/>
    </location>
</feature>
<dbReference type="EMBL" id="BAAARY010000017">
    <property type="protein sequence ID" value="GAA2529541.1"/>
    <property type="molecule type" value="Genomic_DNA"/>
</dbReference>
<evidence type="ECO:0000313" key="2">
    <source>
        <dbReference type="EMBL" id="GAA2529541.1"/>
    </source>
</evidence>
<keyword evidence="3" id="KW-1185">Reference proteome</keyword>
<accession>A0ABP6AZJ0</accession>
<evidence type="ECO:0008006" key="4">
    <source>
        <dbReference type="Google" id="ProtNLM"/>
    </source>
</evidence>
<dbReference type="RefSeq" id="WP_344173727.1">
    <property type="nucleotide sequence ID" value="NZ_BAAARY010000017.1"/>
</dbReference>
<evidence type="ECO:0000313" key="3">
    <source>
        <dbReference type="Proteomes" id="UP001499978"/>
    </source>
</evidence>
<feature type="signal peptide" evidence="1">
    <location>
        <begin position="1"/>
        <end position="28"/>
    </location>
</feature>